<organism evidence="2 3">
    <name type="scientific">Ruegeria spongiae</name>
    <dbReference type="NCBI Taxonomy" id="2942209"/>
    <lineage>
        <taxon>Bacteria</taxon>
        <taxon>Pseudomonadati</taxon>
        <taxon>Pseudomonadota</taxon>
        <taxon>Alphaproteobacteria</taxon>
        <taxon>Rhodobacterales</taxon>
        <taxon>Roseobacteraceae</taxon>
        <taxon>Ruegeria</taxon>
    </lineage>
</organism>
<protein>
    <submittedName>
        <fullName evidence="2">SagB/ThcOx family dehydrogenase</fullName>
    </submittedName>
</protein>
<evidence type="ECO:0000259" key="1">
    <source>
        <dbReference type="Pfam" id="PF00881"/>
    </source>
</evidence>
<dbReference type="PANTHER" id="PTHR43745:SF2">
    <property type="entry name" value="NITROREDUCTASE MJ1384-RELATED"/>
    <property type="match status" value="1"/>
</dbReference>
<sequence length="333" mass="35857">MPDAIRPVQGLEAKPFLYARPVSDDMALNEPDAPVTAILHCSDLRQTVLSGQVLDLHGADGVTAIICGQLSALGFLQPTGTAAHISPTWEFHDRLLLSQIKKQDKINGFGASYRFGSDFEVAQSPLPAIDAIKLSEPSETGRLFSDVLQNRRSRRHVGMQPVTLERLANLLARAWREVQTADGFAGRLRPFPSGGAVHELELTILARTVDGLEPGAYRYCSRSNSLIPTEVKRQTIDRLCDQVGAAPGTSGEAVGCVLVISSQFPRLARVYEKIALKLTLMNSGAALQTLQLAATELGLNSWIIGAGMDFDVDGLLPETDEFQIAGVALGEAS</sequence>
<dbReference type="InterPro" id="IPR052544">
    <property type="entry name" value="Bacteriocin_Proc_Enz"/>
</dbReference>
<dbReference type="NCBIfam" id="TIGR03605">
    <property type="entry name" value="antibiot_sagB"/>
    <property type="match status" value="1"/>
</dbReference>
<dbReference type="Proteomes" id="UP001203880">
    <property type="component" value="Unassembled WGS sequence"/>
</dbReference>
<reference evidence="2" key="1">
    <citation type="submission" date="2022-05" db="EMBL/GenBank/DDBJ databases">
        <authorList>
            <person name="Park J.-S."/>
        </authorList>
    </citation>
    <scope>NUCLEOTIDE SEQUENCE</scope>
    <source>
        <strain evidence="2">2012CJ41-6</strain>
    </source>
</reference>
<dbReference type="Gene3D" id="3.40.109.10">
    <property type="entry name" value="NADH Oxidase"/>
    <property type="match status" value="1"/>
</dbReference>
<name>A0ABT0Q1L3_9RHOB</name>
<dbReference type="InterPro" id="IPR000415">
    <property type="entry name" value="Nitroreductase-like"/>
</dbReference>
<dbReference type="EMBL" id="JAMFMB010000009">
    <property type="protein sequence ID" value="MCL6283715.1"/>
    <property type="molecule type" value="Genomic_DNA"/>
</dbReference>
<comment type="caution">
    <text evidence="2">The sequence shown here is derived from an EMBL/GenBank/DDBJ whole genome shotgun (WGS) entry which is preliminary data.</text>
</comment>
<dbReference type="SUPFAM" id="SSF55469">
    <property type="entry name" value="FMN-dependent nitroreductase-like"/>
    <property type="match status" value="1"/>
</dbReference>
<dbReference type="RefSeq" id="WP_249709271.1">
    <property type="nucleotide sequence ID" value="NZ_JAMFMB010000009.1"/>
</dbReference>
<dbReference type="Pfam" id="PF00881">
    <property type="entry name" value="Nitroreductase"/>
    <property type="match status" value="1"/>
</dbReference>
<feature type="domain" description="Nitroreductase" evidence="1">
    <location>
        <begin position="149"/>
        <end position="330"/>
    </location>
</feature>
<proteinExistence type="predicted"/>
<gene>
    <name evidence="2" type="ORF">M3P21_09250</name>
</gene>
<dbReference type="PANTHER" id="PTHR43745">
    <property type="entry name" value="NITROREDUCTASE MJ1384-RELATED"/>
    <property type="match status" value="1"/>
</dbReference>
<accession>A0ABT0Q1L3</accession>
<evidence type="ECO:0000313" key="3">
    <source>
        <dbReference type="Proteomes" id="UP001203880"/>
    </source>
</evidence>
<keyword evidence="3" id="KW-1185">Reference proteome</keyword>
<evidence type="ECO:0000313" key="2">
    <source>
        <dbReference type="EMBL" id="MCL6283715.1"/>
    </source>
</evidence>
<dbReference type="CDD" id="cd02142">
    <property type="entry name" value="McbC_SagB-like_oxidoreductase"/>
    <property type="match status" value="1"/>
</dbReference>
<dbReference type="InterPro" id="IPR020051">
    <property type="entry name" value="SagB-type_dehydrogenase"/>
</dbReference>
<dbReference type="InterPro" id="IPR029479">
    <property type="entry name" value="Nitroreductase"/>
</dbReference>